<keyword evidence="1" id="KW-1133">Transmembrane helix</keyword>
<reference evidence="2 3" key="1">
    <citation type="submission" date="2020-06" db="EMBL/GenBank/DDBJ databases">
        <title>Actinomadura xiongansis sp. nov., isolated from soil of Baiyangdian.</title>
        <authorList>
            <person name="Zhang X."/>
        </authorList>
    </citation>
    <scope>NUCLEOTIDE SEQUENCE [LARGE SCALE GENOMIC DNA]</scope>
    <source>
        <strain evidence="2 3">HBUM206468</strain>
    </source>
</reference>
<evidence type="ECO:0000313" key="3">
    <source>
        <dbReference type="Proteomes" id="UP000805614"/>
    </source>
</evidence>
<dbReference type="EMBL" id="JABVEC010000083">
    <property type="protein sequence ID" value="MBC6471394.1"/>
    <property type="molecule type" value="Genomic_DNA"/>
</dbReference>
<dbReference type="RefSeq" id="WP_187248428.1">
    <property type="nucleotide sequence ID" value="NZ_BAAAOK010000024.1"/>
</dbReference>
<keyword evidence="1" id="KW-0472">Membrane</keyword>
<organism evidence="2 3">
    <name type="scientific">Actinomadura alba</name>
    <dbReference type="NCBI Taxonomy" id="406431"/>
    <lineage>
        <taxon>Bacteria</taxon>
        <taxon>Bacillati</taxon>
        <taxon>Actinomycetota</taxon>
        <taxon>Actinomycetes</taxon>
        <taxon>Streptosporangiales</taxon>
        <taxon>Thermomonosporaceae</taxon>
        <taxon>Actinomadura</taxon>
    </lineage>
</organism>
<gene>
    <name evidence="2" type="ORF">HKK74_38840</name>
</gene>
<accession>A0ABR7M2Q3</accession>
<sequence length="167" mass="18554">MRRLDLKGAPARLRQVEVYGPLLAGLILLGVAIGVSYWSYADYEAFRQRAVITTAAITKVEPTEYENGRYKVTYGTVSYPVDGEFKQSRVLLESCSRNPCSTQGEKRIGDPFEIFYDPHEVTRAVPAADVDNFPSSNPLYFVMAFLGLIALVVGTINLVLSEAQPER</sequence>
<proteinExistence type="predicted"/>
<keyword evidence="3" id="KW-1185">Reference proteome</keyword>
<protein>
    <recommendedName>
        <fullName evidence="4">DUF3592 domain-containing protein</fullName>
    </recommendedName>
</protein>
<comment type="caution">
    <text evidence="2">The sequence shown here is derived from an EMBL/GenBank/DDBJ whole genome shotgun (WGS) entry which is preliminary data.</text>
</comment>
<keyword evidence="1" id="KW-0812">Transmembrane</keyword>
<feature type="transmembrane region" description="Helical" evidence="1">
    <location>
        <begin position="21"/>
        <end position="40"/>
    </location>
</feature>
<evidence type="ECO:0000256" key="1">
    <source>
        <dbReference type="SAM" id="Phobius"/>
    </source>
</evidence>
<dbReference type="Proteomes" id="UP000805614">
    <property type="component" value="Unassembled WGS sequence"/>
</dbReference>
<evidence type="ECO:0008006" key="4">
    <source>
        <dbReference type="Google" id="ProtNLM"/>
    </source>
</evidence>
<feature type="transmembrane region" description="Helical" evidence="1">
    <location>
        <begin position="139"/>
        <end position="160"/>
    </location>
</feature>
<evidence type="ECO:0000313" key="2">
    <source>
        <dbReference type="EMBL" id="MBC6471394.1"/>
    </source>
</evidence>
<name>A0ABR7M2Q3_9ACTN</name>